<sequence length="89" mass="10641">MNNYWYYNPYCIPYQNSKSKPIDRYNEKNYEYPNCVIKEKYCDYFDIGDKAPNFTLEGIVNCEPKEVSLSDYLGSWAVLFFYGSDFTFV</sequence>
<gene>
    <name evidence="2" type="ORF">GOQ27_02535</name>
</gene>
<evidence type="ECO:0000259" key="1">
    <source>
        <dbReference type="Pfam" id="PF00578"/>
    </source>
</evidence>
<dbReference type="Gene3D" id="3.40.30.10">
    <property type="entry name" value="Glutaredoxin"/>
    <property type="match status" value="1"/>
</dbReference>
<evidence type="ECO:0000313" key="2">
    <source>
        <dbReference type="EMBL" id="MBS4537319.1"/>
    </source>
</evidence>
<keyword evidence="3" id="KW-1185">Reference proteome</keyword>
<reference evidence="2" key="1">
    <citation type="submission" date="2019-12" db="EMBL/GenBank/DDBJ databases">
        <title>Clostridiaceae gen. nov. sp. nov., isolated from sediment in Xinjiang, China.</title>
        <authorList>
            <person name="Zhang R."/>
        </authorList>
    </citation>
    <scope>NUCLEOTIDE SEQUENCE</scope>
    <source>
        <strain evidence="2">D2Q-11</strain>
    </source>
</reference>
<comment type="caution">
    <text evidence="2">The sequence shown here is derived from an EMBL/GenBank/DDBJ whole genome shotgun (WGS) entry which is preliminary data.</text>
</comment>
<protein>
    <submittedName>
        <fullName evidence="2">Redoxin domain-containing protein</fullName>
    </submittedName>
</protein>
<organism evidence="2 3">
    <name type="scientific">Anaeromonas frigoriresistens</name>
    <dbReference type="NCBI Taxonomy" id="2683708"/>
    <lineage>
        <taxon>Bacteria</taxon>
        <taxon>Bacillati</taxon>
        <taxon>Bacillota</taxon>
        <taxon>Tissierellia</taxon>
        <taxon>Tissierellales</taxon>
        <taxon>Thermohalobacteraceae</taxon>
        <taxon>Anaeromonas</taxon>
    </lineage>
</organism>
<dbReference type="Proteomes" id="UP000724672">
    <property type="component" value="Unassembled WGS sequence"/>
</dbReference>
<evidence type="ECO:0000313" key="3">
    <source>
        <dbReference type="Proteomes" id="UP000724672"/>
    </source>
</evidence>
<dbReference type="SUPFAM" id="SSF52833">
    <property type="entry name" value="Thioredoxin-like"/>
    <property type="match status" value="1"/>
</dbReference>
<name>A0A942UV17_9FIRM</name>
<dbReference type="Pfam" id="PF00578">
    <property type="entry name" value="AhpC-TSA"/>
    <property type="match status" value="1"/>
</dbReference>
<dbReference type="InterPro" id="IPR000866">
    <property type="entry name" value="AhpC/TSA"/>
</dbReference>
<dbReference type="GO" id="GO:0016209">
    <property type="term" value="F:antioxidant activity"/>
    <property type="evidence" value="ECO:0007669"/>
    <property type="project" value="InterPro"/>
</dbReference>
<accession>A0A942UV17</accession>
<dbReference type="EMBL" id="WSFT01000015">
    <property type="protein sequence ID" value="MBS4537319.1"/>
    <property type="molecule type" value="Genomic_DNA"/>
</dbReference>
<dbReference type="InterPro" id="IPR036249">
    <property type="entry name" value="Thioredoxin-like_sf"/>
</dbReference>
<dbReference type="AlphaFoldDB" id="A0A942UV17"/>
<proteinExistence type="predicted"/>
<feature type="domain" description="Alkyl hydroperoxide reductase subunit C/ Thiol specific antioxidant" evidence="1">
    <location>
        <begin position="47"/>
        <end position="89"/>
    </location>
</feature>
<dbReference type="GO" id="GO:0016491">
    <property type="term" value="F:oxidoreductase activity"/>
    <property type="evidence" value="ECO:0007669"/>
    <property type="project" value="InterPro"/>
</dbReference>